<dbReference type="Proteomes" id="UP000515163">
    <property type="component" value="Unplaced"/>
</dbReference>
<evidence type="ECO:0000256" key="7">
    <source>
        <dbReference type="ARBA" id="ARBA00023170"/>
    </source>
</evidence>
<keyword evidence="2" id="KW-1003">Cell membrane</keyword>
<dbReference type="SUPFAM" id="SSF81321">
    <property type="entry name" value="Family A G protein-coupled receptor-like"/>
    <property type="match status" value="1"/>
</dbReference>
<feature type="transmembrane region" description="Helical" evidence="10">
    <location>
        <begin position="138"/>
        <end position="159"/>
    </location>
</feature>
<keyword evidence="5" id="KW-0297">G-protein coupled receptor</keyword>
<sequence>MDNQTSLDSEVEMLTTEAVIVWLTFFELIAILIVFFNVGTILTFATSRNLRRPSVYCLINLAVADLLYGLSVIPYGAYHFVLKLFDPRLESESIAEFVLRTLMELMFLASLLSLVGVPIERLFATFFPFRYRTIKSTFFIKIFAIIWVLSILLVIPYQISSFYGYSSWLNPYSFFIIDLLLLCIIILSYLAIFIKLKLQNQRHRQHQQQDTVELTQKRERHIAKTLFFVTTLSLSTWLPYIIFELVQLSHPNRSFGIVSRNVIELIQLSNSLINPIVCLFRMKDFRKAFSKLICKCFHKRQRIHPMVHDPQKPTLELKFLK</sequence>
<evidence type="ECO:0000313" key="13">
    <source>
        <dbReference type="RefSeq" id="XP_031567185.1"/>
    </source>
</evidence>
<keyword evidence="6 10" id="KW-0472">Membrane</keyword>
<organism evidence="12 13">
    <name type="scientific">Actinia tenebrosa</name>
    <name type="common">Australian red waratah sea anemone</name>
    <dbReference type="NCBI Taxonomy" id="6105"/>
    <lineage>
        <taxon>Eukaryota</taxon>
        <taxon>Metazoa</taxon>
        <taxon>Cnidaria</taxon>
        <taxon>Anthozoa</taxon>
        <taxon>Hexacorallia</taxon>
        <taxon>Actiniaria</taxon>
        <taxon>Actiniidae</taxon>
        <taxon>Actinia</taxon>
    </lineage>
</organism>
<dbReference type="InterPro" id="IPR000276">
    <property type="entry name" value="GPCR_Rhodpsn"/>
</dbReference>
<evidence type="ECO:0000256" key="3">
    <source>
        <dbReference type="ARBA" id="ARBA00022692"/>
    </source>
</evidence>
<gene>
    <name evidence="13" type="primary">LOC116302115</name>
</gene>
<dbReference type="GeneID" id="116302115"/>
<name>A0A6P8IKF4_ACTTE</name>
<dbReference type="GO" id="GO:0005886">
    <property type="term" value="C:plasma membrane"/>
    <property type="evidence" value="ECO:0007669"/>
    <property type="project" value="UniProtKB-SubCell"/>
</dbReference>
<evidence type="ECO:0000256" key="6">
    <source>
        <dbReference type="ARBA" id="ARBA00023136"/>
    </source>
</evidence>
<evidence type="ECO:0000256" key="4">
    <source>
        <dbReference type="ARBA" id="ARBA00022989"/>
    </source>
</evidence>
<dbReference type="KEGG" id="aten:116302115"/>
<dbReference type="CDD" id="cd00637">
    <property type="entry name" value="7tm_classA_rhodopsin-like"/>
    <property type="match status" value="1"/>
</dbReference>
<keyword evidence="9" id="KW-0807">Transducer</keyword>
<evidence type="ECO:0000256" key="8">
    <source>
        <dbReference type="ARBA" id="ARBA00023180"/>
    </source>
</evidence>
<feature type="transmembrane region" description="Helical" evidence="10">
    <location>
        <begin position="225"/>
        <end position="242"/>
    </location>
</feature>
<feature type="transmembrane region" description="Helical" evidence="10">
    <location>
        <begin position="20"/>
        <end position="45"/>
    </location>
</feature>
<dbReference type="PANTHER" id="PTHR24246">
    <property type="entry name" value="OLFACTORY RECEPTOR AND ADENOSINE RECEPTOR"/>
    <property type="match status" value="1"/>
</dbReference>
<dbReference type="AlphaFoldDB" id="A0A6P8IKF4"/>
<dbReference type="PROSITE" id="PS50262">
    <property type="entry name" value="G_PROTEIN_RECEP_F1_2"/>
    <property type="match status" value="1"/>
</dbReference>
<dbReference type="InterPro" id="IPR017452">
    <property type="entry name" value="GPCR_Rhodpsn_7TM"/>
</dbReference>
<keyword evidence="4 10" id="KW-1133">Transmembrane helix</keyword>
<evidence type="ECO:0000256" key="1">
    <source>
        <dbReference type="ARBA" id="ARBA00004651"/>
    </source>
</evidence>
<feature type="transmembrane region" description="Helical" evidence="10">
    <location>
        <begin position="262"/>
        <end position="282"/>
    </location>
</feature>
<evidence type="ECO:0000256" key="2">
    <source>
        <dbReference type="ARBA" id="ARBA00022475"/>
    </source>
</evidence>
<feature type="domain" description="G-protein coupled receptors family 1 profile" evidence="11">
    <location>
        <begin position="36"/>
        <end position="278"/>
    </location>
</feature>
<dbReference type="SMART" id="SM01381">
    <property type="entry name" value="7TM_GPCR_Srsx"/>
    <property type="match status" value="1"/>
</dbReference>
<dbReference type="PANTHER" id="PTHR24246:SF27">
    <property type="entry name" value="ADENOSINE RECEPTOR, ISOFORM A"/>
    <property type="match status" value="1"/>
</dbReference>
<dbReference type="Gene3D" id="1.20.1070.10">
    <property type="entry name" value="Rhodopsin 7-helix transmembrane proteins"/>
    <property type="match status" value="1"/>
</dbReference>
<keyword evidence="3 10" id="KW-0812">Transmembrane</keyword>
<dbReference type="OrthoDB" id="6015616at2759"/>
<feature type="transmembrane region" description="Helical" evidence="10">
    <location>
        <begin position="97"/>
        <end position="117"/>
    </location>
</feature>
<keyword evidence="8" id="KW-0325">Glycoprotein</keyword>
<dbReference type="RefSeq" id="XP_031567185.1">
    <property type="nucleotide sequence ID" value="XM_031711325.1"/>
</dbReference>
<evidence type="ECO:0000259" key="11">
    <source>
        <dbReference type="PROSITE" id="PS50262"/>
    </source>
</evidence>
<protein>
    <submittedName>
        <fullName evidence="13">Adenosine receptor A2b-like isoform X1</fullName>
    </submittedName>
</protein>
<dbReference type="PRINTS" id="PR00237">
    <property type="entry name" value="GPCRRHODOPSN"/>
</dbReference>
<evidence type="ECO:0000256" key="5">
    <source>
        <dbReference type="ARBA" id="ARBA00023040"/>
    </source>
</evidence>
<dbReference type="FunCoup" id="A0A6P8IKF4">
    <property type="interactions" value="300"/>
</dbReference>
<dbReference type="Pfam" id="PF00001">
    <property type="entry name" value="7tm_1"/>
    <property type="match status" value="1"/>
</dbReference>
<keyword evidence="12" id="KW-1185">Reference proteome</keyword>
<comment type="subcellular location">
    <subcellularLocation>
        <location evidence="1">Cell membrane</location>
        <topology evidence="1">Multi-pass membrane protein</topology>
    </subcellularLocation>
</comment>
<dbReference type="InParanoid" id="A0A6P8IKF4"/>
<evidence type="ECO:0000313" key="12">
    <source>
        <dbReference type="Proteomes" id="UP000515163"/>
    </source>
</evidence>
<reference evidence="13" key="1">
    <citation type="submission" date="2025-08" db="UniProtKB">
        <authorList>
            <consortium name="RefSeq"/>
        </authorList>
    </citation>
    <scope>IDENTIFICATION</scope>
    <source>
        <tissue evidence="13">Tentacle</tissue>
    </source>
</reference>
<dbReference type="GO" id="GO:0004930">
    <property type="term" value="F:G protein-coupled receptor activity"/>
    <property type="evidence" value="ECO:0007669"/>
    <property type="project" value="UniProtKB-KW"/>
</dbReference>
<feature type="transmembrane region" description="Helical" evidence="10">
    <location>
        <begin position="57"/>
        <end position="77"/>
    </location>
</feature>
<evidence type="ECO:0000256" key="10">
    <source>
        <dbReference type="SAM" id="Phobius"/>
    </source>
</evidence>
<proteinExistence type="predicted"/>
<accession>A0A6P8IKF4</accession>
<feature type="transmembrane region" description="Helical" evidence="10">
    <location>
        <begin position="171"/>
        <end position="194"/>
    </location>
</feature>
<evidence type="ECO:0000256" key="9">
    <source>
        <dbReference type="ARBA" id="ARBA00023224"/>
    </source>
</evidence>
<keyword evidence="7" id="KW-0675">Receptor</keyword>